<reference evidence="2" key="1">
    <citation type="journal article" date="2023" name="Mol. Phylogenet. Evol.">
        <title>Genome-scale phylogeny and comparative genomics of the fungal order Sordariales.</title>
        <authorList>
            <person name="Hensen N."/>
            <person name="Bonometti L."/>
            <person name="Westerberg I."/>
            <person name="Brannstrom I.O."/>
            <person name="Guillou S."/>
            <person name="Cros-Aarteil S."/>
            <person name="Calhoun S."/>
            <person name="Haridas S."/>
            <person name="Kuo A."/>
            <person name="Mondo S."/>
            <person name="Pangilinan J."/>
            <person name="Riley R."/>
            <person name="LaButti K."/>
            <person name="Andreopoulos B."/>
            <person name="Lipzen A."/>
            <person name="Chen C."/>
            <person name="Yan M."/>
            <person name="Daum C."/>
            <person name="Ng V."/>
            <person name="Clum A."/>
            <person name="Steindorff A."/>
            <person name="Ohm R.A."/>
            <person name="Martin F."/>
            <person name="Silar P."/>
            <person name="Natvig D.O."/>
            <person name="Lalanne C."/>
            <person name="Gautier V."/>
            <person name="Ament-Velasquez S.L."/>
            <person name="Kruys A."/>
            <person name="Hutchinson M.I."/>
            <person name="Powell A.J."/>
            <person name="Barry K."/>
            <person name="Miller A.N."/>
            <person name="Grigoriev I.V."/>
            <person name="Debuchy R."/>
            <person name="Gladieux P."/>
            <person name="Hiltunen Thoren M."/>
            <person name="Johannesson H."/>
        </authorList>
    </citation>
    <scope>NUCLEOTIDE SEQUENCE</scope>
    <source>
        <strain evidence="2">CBS 538.74</strain>
    </source>
</reference>
<feature type="region of interest" description="Disordered" evidence="1">
    <location>
        <begin position="368"/>
        <end position="407"/>
    </location>
</feature>
<reference evidence="2" key="2">
    <citation type="submission" date="2023-05" db="EMBL/GenBank/DDBJ databases">
        <authorList>
            <consortium name="Lawrence Berkeley National Laboratory"/>
            <person name="Steindorff A."/>
            <person name="Hensen N."/>
            <person name="Bonometti L."/>
            <person name="Westerberg I."/>
            <person name="Brannstrom I.O."/>
            <person name="Guillou S."/>
            <person name="Cros-Aarteil S."/>
            <person name="Calhoun S."/>
            <person name="Haridas S."/>
            <person name="Kuo A."/>
            <person name="Mondo S."/>
            <person name="Pangilinan J."/>
            <person name="Riley R."/>
            <person name="Labutti K."/>
            <person name="Andreopoulos B."/>
            <person name="Lipzen A."/>
            <person name="Chen C."/>
            <person name="Yanf M."/>
            <person name="Daum C."/>
            <person name="Ng V."/>
            <person name="Clum A."/>
            <person name="Ohm R."/>
            <person name="Martin F."/>
            <person name="Silar P."/>
            <person name="Natvig D."/>
            <person name="Lalanne C."/>
            <person name="Gautier V."/>
            <person name="Ament-Velasquez S.L."/>
            <person name="Kruys A."/>
            <person name="Hutchinson M.I."/>
            <person name="Powell A.J."/>
            <person name="Barry K."/>
            <person name="Miller A.N."/>
            <person name="Grigoriev I.V."/>
            <person name="Debuchy R."/>
            <person name="Gladieux P."/>
            <person name="Thoren M.H."/>
            <person name="Johannesson H."/>
        </authorList>
    </citation>
    <scope>NUCLEOTIDE SEQUENCE</scope>
    <source>
        <strain evidence="2">CBS 538.74</strain>
    </source>
</reference>
<feature type="compositionally biased region" description="Basic and acidic residues" evidence="1">
    <location>
        <begin position="368"/>
        <end position="378"/>
    </location>
</feature>
<proteinExistence type="predicted"/>
<feature type="region of interest" description="Disordered" evidence="1">
    <location>
        <begin position="267"/>
        <end position="326"/>
    </location>
</feature>
<feature type="compositionally biased region" description="Basic and acidic residues" evidence="1">
    <location>
        <begin position="390"/>
        <end position="400"/>
    </location>
</feature>
<feature type="compositionally biased region" description="Basic residues" evidence="1">
    <location>
        <begin position="379"/>
        <end position="389"/>
    </location>
</feature>
<evidence type="ECO:0000256" key="1">
    <source>
        <dbReference type="SAM" id="MobiDB-lite"/>
    </source>
</evidence>
<name>A0AAN6VGE3_9PEZI</name>
<sequence>MASDKIKLKGAPDWEAWTTEFQIIADAAHLWEEKINPKNAEALKPFLTMPTPPNPQNYEKRIMPSQQPPAGSTRGISTGPTAEAVDYDGRPSNSGEMTTSGRIAFGLDQTTYKFNKELYEKEDKNVMDLKKWISTTISPHLMQTCCPTGKGIDVWYAKLKAQVGISDAALRDMAKDRYQAAIKPLARPPKDMSAWVTEWEERLAEAKKNGVGRVQHATDWFEDFDRAIRGFSPAYRTWAQTFAATNTEAIDNDTLAAGVLSNGFRAEMRREESTSGGPRKFQKGAHGAATFDGEPPSEEEDRLKAPATEKKRAPSKRRYTGGSKSGCRACGNTGHALDKCWYAFPDQAFDGWTPREFAKKKMEEALKKDDSLQAEIDKLKKRKKPKKTGPRKDHAAHIADVDDQEED</sequence>
<accession>A0AAN6VGE3</accession>
<dbReference type="EMBL" id="MU857038">
    <property type="protein sequence ID" value="KAK4151022.1"/>
    <property type="molecule type" value="Genomic_DNA"/>
</dbReference>
<organism evidence="2 3">
    <name type="scientific">Chaetomidium leptoderma</name>
    <dbReference type="NCBI Taxonomy" id="669021"/>
    <lineage>
        <taxon>Eukaryota</taxon>
        <taxon>Fungi</taxon>
        <taxon>Dikarya</taxon>
        <taxon>Ascomycota</taxon>
        <taxon>Pezizomycotina</taxon>
        <taxon>Sordariomycetes</taxon>
        <taxon>Sordariomycetidae</taxon>
        <taxon>Sordariales</taxon>
        <taxon>Chaetomiaceae</taxon>
        <taxon>Chaetomidium</taxon>
    </lineage>
</organism>
<protein>
    <submittedName>
        <fullName evidence="2">Uncharacterized protein</fullName>
    </submittedName>
</protein>
<evidence type="ECO:0000313" key="3">
    <source>
        <dbReference type="Proteomes" id="UP001302745"/>
    </source>
</evidence>
<evidence type="ECO:0000313" key="2">
    <source>
        <dbReference type="EMBL" id="KAK4151022.1"/>
    </source>
</evidence>
<dbReference type="AlphaFoldDB" id="A0AAN6VGE3"/>
<feature type="compositionally biased region" description="Basic and acidic residues" evidence="1">
    <location>
        <begin position="301"/>
        <end position="312"/>
    </location>
</feature>
<comment type="caution">
    <text evidence="2">The sequence shown here is derived from an EMBL/GenBank/DDBJ whole genome shotgun (WGS) entry which is preliminary data.</text>
</comment>
<keyword evidence="3" id="KW-1185">Reference proteome</keyword>
<dbReference type="Proteomes" id="UP001302745">
    <property type="component" value="Unassembled WGS sequence"/>
</dbReference>
<gene>
    <name evidence="2" type="ORF">C8A00DRAFT_17532</name>
</gene>